<reference evidence="3 4" key="1">
    <citation type="submission" date="2019-05" db="EMBL/GenBank/DDBJ databases">
        <title>Another draft genome of Portunus trituberculatus and its Hox gene families provides insights of decapod evolution.</title>
        <authorList>
            <person name="Jeong J.-H."/>
            <person name="Song I."/>
            <person name="Kim S."/>
            <person name="Choi T."/>
            <person name="Kim D."/>
            <person name="Ryu S."/>
            <person name="Kim W."/>
        </authorList>
    </citation>
    <scope>NUCLEOTIDE SEQUENCE [LARGE SCALE GENOMIC DNA]</scope>
    <source>
        <tissue evidence="3">Muscle</tissue>
    </source>
</reference>
<dbReference type="AlphaFoldDB" id="A0A5B7JJT8"/>
<accession>A0A5B7JJT8</accession>
<dbReference type="Proteomes" id="UP000324222">
    <property type="component" value="Unassembled WGS sequence"/>
</dbReference>
<organism evidence="3 4">
    <name type="scientific">Portunus trituberculatus</name>
    <name type="common">Swimming crab</name>
    <name type="synonym">Neptunus trituberculatus</name>
    <dbReference type="NCBI Taxonomy" id="210409"/>
    <lineage>
        <taxon>Eukaryota</taxon>
        <taxon>Metazoa</taxon>
        <taxon>Ecdysozoa</taxon>
        <taxon>Arthropoda</taxon>
        <taxon>Crustacea</taxon>
        <taxon>Multicrustacea</taxon>
        <taxon>Malacostraca</taxon>
        <taxon>Eumalacostraca</taxon>
        <taxon>Eucarida</taxon>
        <taxon>Decapoda</taxon>
        <taxon>Pleocyemata</taxon>
        <taxon>Brachyura</taxon>
        <taxon>Eubrachyura</taxon>
        <taxon>Portunoidea</taxon>
        <taxon>Portunidae</taxon>
        <taxon>Portuninae</taxon>
        <taxon>Portunus</taxon>
    </lineage>
</organism>
<feature type="transmembrane region" description="Helical" evidence="1">
    <location>
        <begin position="245"/>
        <end position="270"/>
    </location>
</feature>
<sequence length="292" mass="31501">MVMLQVLLLLLLTSAAPAPTATSPQQWCGRPTQPECAVIARQCREVPCDYTTQGLTLALPVLLTLNLTNQHTPTKRLKKNPFPFPDLQNRLERPKTAVTQPPTAWVMRLEVQDEAEKNVGMVDLNSEEDYVAMNGLTFHFMRKGNTSIPFAQKGSQHLHLAVTVQERELRLIHVTETKNTTEMALYFRGFLPSRIKVTSATGYGYSALTTITTTTTTTTTTAAATAIAAAADATTTTNAAAATQAVGVVVSILVGVSVMVSVGMLALVSCGRLEAEALLRTVQAAPTILHLQ</sequence>
<gene>
    <name evidence="3" type="ORF">E2C01_088595</name>
</gene>
<feature type="signal peptide" evidence="2">
    <location>
        <begin position="1"/>
        <end position="17"/>
    </location>
</feature>
<comment type="caution">
    <text evidence="3">The sequence shown here is derived from an EMBL/GenBank/DDBJ whole genome shotgun (WGS) entry which is preliminary data.</text>
</comment>
<keyword evidence="1" id="KW-1133">Transmembrane helix</keyword>
<dbReference type="EMBL" id="VSRR010094935">
    <property type="protein sequence ID" value="MPC93467.1"/>
    <property type="molecule type" value="Genomic_DNA"/>
</dbReference>
<evidence type="ECO:0000256" key="2">
    <source>
        <dbReference type="SAM" id="SignalP"/>
    </source>
</evidence>
<proteinExistence type="predicted"/>
<evidence type="ECO:0000313" key="4">
    <source>
        <dbReference type="Proteomes" id="UP000324222"/>
    </source>
</evidence>
<keyword evidence="1" id="KW-0472">Membrane</keyword>
<feature type="chain" id="PRO_5023010459" evidence="2">
    <location>
        <begin position="18"/>
        <end position="292"/>
    </location>
</feature>
<protein>
    <submittedName>
        <fullName evidence="3">Uncharacterized protein</fullName>
    </submittedName>
</protein>
<keyword evidence="1" id="KW-0812">Transmembrane</keyword>
<keyword evidence="2" id="KW-0732">Signal</keyword>
<evidence type="ECO:0000313" key="3">
    <source>
        <dbReference type="EMBL" id="MPC93467.1"/>
    </source>
</evidence>
<keyword evidence="4" id="KW-1185">Reference proteome</keyword>
<evidence type="ECO:0000256" key="1">
    <source>
        <dbReference type="SAM" id="Phobius"/>
    </source>
</evidence>
<name>A0A5B7JJT8_PORTR</name>